<dbReference type="PANTHER" id="PTHR43818:SF11">
    <property type="entry name" value="BCDNA.GH03377"/>
    <property type="match status" value="1"/>
</dbReference>
<feature type="domain" description="GFO/IDH/MocA-like oxidoreductase" evidence="4">
    <location>
        <begin position="142"/>
        <end position="277"/>
    </location>
</feature>
<accession>A0A9D2RQG9</accession>
<dbReference type="Gene3D" id="3.30.360.10">
    <property type="entry name" value="Dihydrodipicolinate Reductase, domain 2"/>
    <property type="match status" value="1"/>
</dbReference>
<dbReference type="Pfam" id="PF22725">
    <property type="entry name" value="GFO_IDH_MocA_C3"/>
    <property type="match status" value="1"/>
</dbReference>
<evidence type="ECO:0000259" key="4">
    <source>
        <dbReference type="Pfam" id="PF22725"/>
    </source>
</evidence>
<dbReference type="InterPro" id="IPR055170">
    <property type="entry name" value="GFO_IDH_MocA-like_dom"/>
</dbReference>
<dbReference type="Gene3D" id="3.40.50.720">
    <property type="entry name" value="NAD(P)-binding Rossmann-like Domain"/>
    <property type="match status" value="1"/>
</dbReference>
<evidence type="ECO:0000256" key="2">
    <source>
        <dbReference type="ARBA" id="ARBA00023027"/>
    </source>
</evidence>
<dbReference type="Pfam" id="PF01408">
    <property type="entry name" value="GFO_IDH_MocA"/>
    <property type="match status" value="1"/>
</dbReference>
<dbReference type="GO" id="GO:0016491">
    <property type="term" value="F:oxidoreductase activity"/>
    <property type="evidence" value="ECO:0007669"/>
    <property type="project" value="UniProtKB-KW"/>
</dbReference>
<dbReference type="EMBL" id="DWZH01000131">
    <property type="protein sequence ID" value="HJB11948.1"/>
    <property type="molecule type" value="Genomic_DNA"/>
</dbReference>
<dbReference type="InterPro" id="IPR050463">
    <property type="entry name" value="Gfo/Idh/MocA_oxidrdct_glycsds"/>
</dbReference>
<keyword evidence="1" id="KW-0560">Oxidoreductase</keyword>
<dbReference type="GO" id="GO:0000166">
    <property type="term" value="F:nucleotide binding"/>
    <property type="evidence" value="ECO:0007669"/>
    <property type="project" value="InterPro"/>
</dbReference>
<proteinExistence type="predicted"/>
<sequence>MTTAHATPAGDSTGPVGVGFIGVGVISDTYLENLNSFPDVEVLILGDLDTDRAAAQAAKHDVPASGTAQDVLDHPGVQVVVNLTIPAVHAEISAAAIAAGKHVWTEKPLGLDRESTSALLEQAAAAGLRVGCAPDTVLGAGVQTAKRAITDGLIGRPLFAQTSMQWQGPEVFHPNPAFLFAKGAGPLLDIGPYYFTTLVSLFGTVDKVAAMGLKAREEREIQVGPQAGQTFPVETPSTISVLTQFEGGQTGTSLVSFDSPLARQGIVEIHGTEGSLVVPDPNMFEGRVAYVRPFAEFGETPPTQEWIDVPQEGPITGRGLGLLDMVRAIAEDRPHVASGEVGYHVLDVMLSAEESAASGEFVTVESSVSEVPLVPVDFDPLERTIWSSASPDRTHGLVARPA</sequence>
<organism evidence="5 6">
    <name type="scientific">Candidatus Brachybacterium merdavium</name>
    <dbReference type="NCBI Taxonomy" id="2838513"/>
    <lineage>
        <taxon>Bacteria</taxon>
        <taxon>Bacillati</taxon>
        <taxon>Actinomycetota</taxon>
        <taxon>Actinomycetes</taxon>
        <taxon>Micrococcales</taxon>
        <taxon>Dermabacteraceae</taxon>
        <taxon>Brachybacterium</taxon>
    </lineage>
</organism>
<comment type="caution">
    <text evidence="5">The sequence shown here is derived from an EMBL/GenBank/DDBJ whole genome shotgun (WGS) entry which is preliminary data.</text>
</comment>
<evidence type="ECO:0000256" key="1">
    <source>
        <dbReference type="ARBA" id="ARBA00023002"/>
    </source>
</evidence>
<gene>
    <name evidence="5" type="ORF">H9786_15735</name>
</gene>
<name>A0A9D2RQG9_9MICO</name>
<evidence type="ECO:0000313" key="6">
    <source>
        <dbReference type="Proteomes" id="UP000823823"/>
    </source>
</evidence>
<dbReference type="AlphaFoldDB" id="A0A9D2RQG9"/>
<protein>
    <submittedName>
        <fullName evidence="5">Gfo/Idh/MocA family oxidoreductase</fullName>
    </submittedName>
</protein>
<keyword evidence="2" id="KW-0520">NAD</keyword>
<dbReference type="InterPro" id="IPR000683">
    <property type="entry name" value="Gfo/Idh/MocA-like_OxRdtase_N"/>
</dbReference>
<dbReference type="SUPFAM" id="SSF55347">
    <property type="entry name" value="Glyceraldehyde-3-phosphate dehydrogenase-like, C-terminal domain"/>
    <property type="match status" value="1"/>
</dbReference>
<dbReference type="PANTHER" id="PTHR43818">
    <property type="entry name" value="BCDNA.GH03377"/>
    <property type="match status" value="1"/>
</dbReference>
<feature type="domain" description="Gfo/Idh/MocA-like oxidoreductase N-terminal" evidence="3">
    <location>
        <begin position="17"/>
        <end position="130"/>
    </location>
</feature>
<reference evidence="5" key="2">
    <citation type="submission" date="2021-04" db="EMBL/GenBank/DDBJ databases">
        <authorList>
            <person name="Gilroy R."/>
        </authorList>
    </citation>
    <scope>NUCLEOTIDE SEQUENCE</scope>
    <source>
        <strain evidence="5">ChiHjej13B12-24818</strain>
    </source>
</reference>
<evidence type="ECO:0000259" key="3">
    <source>
        <dbReference type="Pfam" id="PF01408"/>
    </source>
</evidence>
<dbReference type="InterPro" id="IPR036291">
    <property type="entry name" value="NAD(P)-bd_dom_sf"/>
</dbReference>
<dbReference type="Proteomes" id="UP000823823">
    <property type="component" value="Unassembled WGS sequence"/>
</dbReference>
<reference evidence="5" key="1">
    <citation type="journal article" date="2021" name="PeerJ">
        <title>Extensive microbial diversity within the chicken gut microbiome revealed by metagenomics and culture.</title>
        <authorList>
            <person name="Gilroy R."/>
            <person name="Ravi A."/>
            <person name="Getino M."/>
            <person name="Pursley I."/>
            <person name="Horton D.L."/>
            <person name="Alikhan N.F."/>
            <person name="Baker D."/>
            <person name="Gharbi K."/>
            <person name="Hall N."/>
            <person name="Watson M."/>
            <person name="Adriaenssens E.M."/>
            <person name="Foster-Nyarko E."/>
            <person name="Jarju S."/>
            <person name="Secka A."/>
            <person name="Antonio M."/>
            <person name="Oren A."/>
            <person name="Chaudhuri R.R."/>
            <person name="La Ragione R."/>
            <person name="Hildebrand F."/>
            <person name="Pallen M.J."/>
        </authorList>
    </citation>
    <scope>NUCLEOTIDE SEQUENCE</scope>
    <source>
        <strain evidence="5">ChiHjej13B12-24818</strain>
    </source>
</reference>
<dbReference type="SUPFAM" id="SSF51735">
    <property type="entry name" value="NAD(P)-binding Rossmann-fold domains"/>
    <property type="match status" value="1"/>
</dbReference>
<evidence type="ECO:0000313" key="5">
    <source>
        <dbReference type="EMBL" id="HJB11948.1"/>
    </source>
</evidence>